<sequence length="571" mass="59810">METRANFILIGAFTLAGIIGTLLFFVWLASVQIDRQYESYGILFDDVSGLDASGNVSFNGISVGRVIALRISEDDGSKVLATIEVDASTPVREDTVAQLSSQGVTGVAYVSLSNSRAEAPPLTAPEGELPIIPSRRSTVQALVEDAPDLISEATNLLTRFQEIAGPENQTYVTNILRNLDAASGGLEQALTDFSEISNTVGEATAQIGDFTNRLDTIGEAVETTLGNADETLNSATSAFDAAETTMNASLSAIDSAGEAFRQAETIMRDQVPGIVTRISETTDTLNAAVTDLSAQAGSTLGGFEQTADLLNARLAELETTLAEADAAFAAVTEASDSFDTLVDVDGTEFIAEARAVLTEISSAVATIETVIDEDVPVVVADIRSAVATASAAVERVATDLTDATGQLDPLAIDARAALTSATQVFDRATQTLNRLEGSLDVADGALVSAQSAFDGATDVLSTDLGPAMNDIRSAAGRIETAAGQVSDDLPAITSDLRSLIARADDVVAQVQSSVAGAAPGLQNFTNNSLPELGRLANEARGLVQSLNQLVRRVERDPARFLLDERVPEYRR</sequence>
<dbReference type="Gene3D" id="1.20.120.330">
    <property type="entry name" value="Nucleotidyltransferases domain 2"/>
    <property type="match status" value="1"/>
</dbReference>
<dbReference type="Proteomes" id="UP000048908">
    <property type="component" value="Unassembled WGS sequence"/>
</dbReference>
<keyword evidence="2" id="KW-0472">Membrane</keyword>
<dbReference type="AlphaFoldDB" id="A0A0M6XR30"/>
<dbReference type="PANTHER" id="PTHR36698">
    <property type="entry name" value="BLL5892 PROTEIN"/>
    <property type="match status" value="1"/>
</dbReference>
<dbReference type="RefSeq" id="WP_055682518.1">
    <property type="nucleotide sequence ID" value="NZ_CXPG01000017.1"/>
</dbReference>
<evidence type="ECO:0000313" key="5">
    <source>
        <dbReference type="Proteomes" id="UP000048908"/>
    </source>
</evidence>
<name>A0A0M6XR30_9RHOB</name>
<feature type="domain" description="Mce/MlaD" evidence="3">
    <location>
        <begin position="39"/>
        <end position="113"/>
    </location>
</feature>
<dbReference type="EMBL" id="CXPG01000017">
    <property type="protein sequence ID" value="CTQ33067.1"/>
    <property type="molecule type" value="Genomic_DNA"/>
</dbReference>
<dbReference type="OrthoDB" id="9808689at2"/>
<dbReference type="InterPro" id="IPR003399">
    <property type="entry name" value="Mce/MlaD"/>
</dbReference>
<gene>
    <name evidence="4" type="ORF">JAN5088_01843</name>
</gene>
<proteinExistence type="predicted"/>
<keyword evidence="2" id="KW-0812">Transmembrane</keyword>
<evidence type="ECO:0000313" key="4">
    <source>
        <dbReference type="EMBL" id="CTQ33067.1"/>
    </source>
</evidence>
<evidence type="ECO:0000256" key="1">
    <source>
        <dbReference type="SAM" id="Coils"/>
    </source>
</evidence>
<protein>
    <submittedName>
        <fullName evidence="4">Virulence factor Mce family protein</fullName>
    </submittedName>
</protein>
<reference evidence="4 5" key="1">
    <citation type="submission" date="2015-07" db="EMBL/GenBank/DDBJ databases">
        <authorList>
            <person name="Noorani M."/>
        </authorList>
    </citation>
    <scope>NUCLEOTIDE SEQUENCE [LARGE SCALE GENOMIC DNA]</scope>
    <source>
        <strain evidence="4 5">CECT 5088</strain>
    </source>
</reference>
<keyword evidence="2" id="KW-1133">Transmembrane helix</keyword>
<feature type="coiled-coil region" evidence="1">
    <location>
        <begin position="307"/>
        <end position="334"/>
    </location>
</feature>
<dbReference type="PANTHER" id="PTHR36698:SF2">
    <property type="entry name" value="MCE_MLAD DOMAIN-CONTAINING PROTEIN"/>
    <property type="match status" value="1"/>
</dbReference>
<keyword evidence="5" id="KW-1185">Reference proteome</keyword>
<organism evidence="4 5">
    <name type="scientific">Jannaschia rubra</name>
    <dbReference type="NCBI Taxonomy" id="282197"/>
    <lineage>
        <taxon>Bacteria</taxon>
        <taxon>Pseudomonadati</taxon>
        <taxon>Pseudomonadota</taxon>
        <taxon>Alphaproteobacteria</taxon>
        <taxon>Rhodobacterales</taxon>
        <taxon>Roseobacteraceae</taxon>
        <taxon>Jannaschia</taxon>
    </lineage>
</organism>
<dbReference type="STRING" id="282197.SAMN04488517_11358"/>
<keyword evidence="1" id="KW-0175">Coiled coil</keyword>
<feature type="transmembrane region" description="Helical" evidence="2">
    <location>
        <begin position="7"/>
        <end position="29"/>
    </location>
</feature>
<accession>A0A0M6XR30</accession>
<evidence type="ECO:0000259" key="3">
    <source>
        <dbReference type="Pfam" id="PF02470"/>
    </source>
</evidence>
<evidence type="ECO:0000256" key="2">
    <source>
        <dbReference type="SAM" id="Phobius"/>
    </source>
</evidence>
<dbReference type="Pfam" id="PF02470">
    <property type="entry name" value="MlaD"/>
    <property type="match status" value="1"/>
</dbReference>